<dbReference type="AlphaFoldDB" id="X0VVS8"/>
<comment type="caution">
    <text evidence="1">The sequence shown here is derived from an EMBL/GenBank/DDBJ whole genome shotgun (WGS) entry which is preliminary data.</text>
</comment>
<proteinExistence type="predicted"/>
<name>X0VVS8_9ZZZZ</name>
<accession>X0VVS8</accession>
<gene>
    <name evidence="1" type="ORF">S01H1_57839</name>
</gene>
<protein>
    <submittedName>
        <fullName evidence="1">Uncharacterized protein</fullName>
    </submittedName>
</protein>
<sequence length="54" mass="5869">MSGIRIPSFEEVLAVSRSQGRLSEAPDLFPDFAWLGLQGGGHTWLDVTGRDTHG</sequence>
<evidence type="ECO:0000313" key="1">
    <source>
        <dbReference type="EMBL" id="GAG15237.1"/>
    </source>
</evidence>
<feature type="non-terminal residue" evidence="1">
    <location>
        <position position="54"/>
    </location>
</feature>
<organism evidence="1">
    <name type="scientific">marine sediment metagenome</name>
    <dbReference type="NCBI Taxonomy" id="412755"/>
    <lineage>
        <taxon>unclassified sequences</taxon>
        <taxon>metagenomes</taxon>
        <taxon>ecological metagenomes</taxon>
    </lineage>
</organism>
<dbReference type="EMBL" id="BARS01037745">
    <property type="protein sequence ID" value="GAG15237.1"/>
    <property type="molecule type" value="Genomic_DNA"/>
</dbReference>
<reference evidence="1" key="1">
    <citation type="journal article" date="2014" name="Front. Microbiol.">
        <title>High frequency of phylogenetically diverse reductive dehalogenase-homologous genes in deep subseafloor sedimentary metagenomes.</title>
        <authorList>
            <person name="Kawai M."/>
            <person name="Futagami T."/>
            <person name="Toyoda A."/>
            <person name="Takaki Y."/>
            <person name="Nishi S."/>
            <person name="Hori S."/>
            <person name="Arai W."/>
            <person name="Tsubouchi T."/>
            <person name="Morono Y."/>
            <person name="Uchiyama I."/>
            <person name="Ito T."/>
            <person name="Fujiyama A."/>
            <person name="Inagaki F."/>
            <person name="Takami H."/>
        </authorList>
    </citation>
    <scope>NUCLEOTIDE SEQUENCE</scope>
    <source>
        <strain evidence="1">Expedition CK06-06</strain>
    </source>
</reference>